<feature type="active site" description="Proton donor" evidence="20">
    <location>
        <position position="218"/>
    </location>
</feature>
<dbReference type="SUPFAM" id="SSF56194">
    <property type="entry name" value="Uridine diphospho-N-Acetylenolpyruvylglucosamine reductase, MurB, C-terminal domain"/>
    <property type="match status" value="1"/>
</dbReference>
<dbReference type="Gene3D" id="3.30.465.10">
    <property type="match status" value="1"/>
</dbReference>
<comment type="pathway">
    <text evidence="4 20">Cell wall biogenesis; peptidoglycan biosynthesis.</text>
</comment>
<dbReference type="InterPro" id="IPR016166">
    <property type="entry name" value="FAD-bd_PCMH"/>
</dbReference>
<evidence type="ECO:0000256" key="8">
    <source>
        <dbReference type="ARBA" id="ARBA00022490"/>
    </source>
</evidence>
<dbReference type="HAMAP" id="MF_00037">
    <property type="entry name" value="MurB"/>
    <property type="match status" value="1"/>
</dbReference>
<dbReference type="Pfam" id="PF01565">
    <property type="entry name" value="FAD_binding_4"/>
    <property type="match status" value="1"/>
</dbReference>
<dbReference type="GO" id="GO:0009252">
    <property type="term" value="P:peptidoglycan biosynthetic process"/>
    <property type="evidence" value="ECO:0007669"/>
    <property type="project" value="UniProtKB-UniRule"/>
</dbReference>
<sequence>MSAAAPARLRGRWDEDVPMARYSSWRAGGRARRLFQPADQDDLREFLAQADGEAMAQLHFIGLGSNLLVRDAGVAGTVVRMGAGLRGLRLLDDGTVYAEAGVAMPKLARFAKDKGLGGAGFMAGIPGTVGGALAMNAGCFGRATWETVERVALLAADGAELEIPAAEFSFGYRSLSHPRHERPLFLAAWLRLPPPAPGEWEEDARQATQPIGTPNAGSVFVNPAGDAAGRLIEEAGLAGHRIGAAQISPKHCNFIVNLGGASAADIEDLIEAARAAVRERFGVDLRLEVRIIGERA</sequence>
<evidence type="ECO:0000256" key="2">
    <source>
        <dbReference type="ARBA" id="ARBA00003921"/>
    </source>
</evidence>
<evidence type="ECO:0000256" key="19">
    <source>
        <dbReference type="ARBA" id="ARBA00048914"/>
    </source>
</evidence>
<dbReference type="PANTHER" id="PTHR21071">
    <property type="entry name" value="UDP-N-ACETYLENOLPYRUVOYLGLUCOSAMINE REDUCTASE"/>
    <property type="match status" value="1"/>
</dbReference>
<comment type="subcellular location">
    <subcellularLocation>
        <location evidence="3 20">Cytoplasm</location>
    </subcellularLocation>
</comment>
<evidence type="ECO:0000256" key="4">
    <source>
        <dbReference type="ARBA" id="ARBA00004752"/>
    </source>
</evidence>
<keyword evidence="12 20" id="KW-0521">NADP</keyword>
<comment type="cofactor">
    <cofactor evidence="1 20">
        <name>FAD</name>
        <dbReference type="ChEBI" id="CHEBI:57692"/>
    </cofactor>
</comment>
<dbReference type="Proteomes" id="UP000604381">
    <property type="component" value="Unassembled WGS sequence"/>
</dbReference>
<dbReference type="InterPro" id="IPR016169">
    <property type="entry name" value="FAD-bd_PCMH_sub2"/>
</dbReference>
<dbReference type="InterPro" id="IPR006094">
    <property type="entry name" value="Oxid_FAD_bind_N"/>
</dbReference>
<dbReference type="GO" id="GO:0051301">
    <property type="term" value="P:cell division"/>
    <property type="evidence" value="ECO:0007669"/>
    <property type="project" value="UniProtKB-KW"/>
</dbReference>
<feature type="active site" evidence="20">
    <location>
        <position position="288"/>
    </location>
</feature>
<dbReference type="AlphaFoldDB" id="A0A930UGH1"/>
<evidence type="ECO:0000256" key="20">
    <source>
        <dbReference type="HAMAP-Rule" id="MF_00037"/>
    </source>
</evidence>
<dbReference type="Gene3D" id="3.90.78.10">
    <property type="entry name" value="UDP-N-acetylenolpyruvoylglucosamine reductase, C-terminal domain"/>
    <property type="match status" value="1"/>
</dbReference>
<evidence type="ECO:0000313" key="22">
    <source>
        <dbReference type="EMBL" id="MBF2735243.1"/>
    </source>
</evidence>
<keyword evidence="11 20" id="KW-0274">FAD</keyword>
<evidence type="ECO:0000256" key="1">
    <source>
        <dbReference type="ARBA" id="ARBA00001974"/>
    </source>
</evidence>
<dbReference type="EMBL" id="JADHEI010000033">
    <property type="protein sequence ID" value="MBF2735243.1"/>
    <property type="molecule type" value="Genomic_DNA"/>
</dbReference>
<proteinExistence type="inferred from homology"/>
<dbReference type="EC" id="1.3.1.98" evidence="6 20"/>
<dbReference type="Gene3D" id="3.30.43.10">
    <property type="entry name" value="Uridine Diphospho-n-acetylenolpyruvylglucosamine Reductase, domain 2"/>
    <property type="match status" value="1"/>
</dbReference>
<evidence type="ECO:0000256" key="3">
    <source>
        <dbReference type="ARBA" id="ARBA00004496"/>
    </source>
</evidence>
<evidence type="ECO:0000256" key="7">
    <source>
        <dbReference type="ARBA" id="ARBA00015188"/>
    </source>
</evidence>
<evidence type="ECO:0000256" key="12">
    <source>
        <dbReference type="ARBA" id="ARBA00022857"/>
    </source>
</evidence>
<dbReference type="GO" id="GO:0071949">
    <property type="term" value="F:FAD binding"/>
    <property type="evidence" value="ECO:0007669"/>
    <property type="project" value="InterPro"/>
</dbReference>
<dbReference type="InterPro" id="IPR003170">
    <property type="entry name" value="MurB"/>
</dbReference>
<feature type="active site" evidence="20">
    <location>
        <position position="173"/>
    </location>
</feature>
<dbReference type="GO" id="GO:0005829">
    <property type="term" value="C:cytosol"/>
    <property type="evidence" value="ECO:0007669"/>
    <property type="project" value="TreeGrafter"/>
</dbReference>
<evidence type="ECO:0000256" key="15">
    <source>
        <dbReference type="ARBA" id="ARBA00023002"/>
    </source>
</evidence>
<keyword evidence="17 20" id="KW-0961">Cell wall biogenesis/degradation</keyword>
<dbReference type="PROSITE" id="PS51387">
    <property type="entry name" value="FAD_PCMH"/>
    <property type="match status" value="1"/>
</dbReference>
<evidence type="ECO:0000256" key="10">
    <source>
        <dbReference type="ARBA" id="ARBA00022630"/>
    </source>
</evidence>
<evidence type="ECO:0000256" key="14">
    <source>
        <dbReference type="ARBA" id="ARBA00022984"/>
    </source>
</evidence>
<keyword evidence="16 20" id="KW-0131">Cell cycle</keyword>
<dbReference type="NCBIfam" id="NF010480">
    <property type="entry name" value="PRK13905.1"/>
    <property type="match status" value="1"/>
</dbReference>
<dbReference type="NCBIfam" id="TIGR00179">
    <property type="entry name" value="murB"/>
    <property type="match status" value="1"/>
</dbReference>
<dbReference type="GO" id="GO:0008762">
    <property type="term" value="F:UDP-N-acetylmuramate dehydrogenase activity"/>
    <property type="evidence" value="ECO:0007669"/>
    <property type="project" value="UniProtKB-UniRule"/>
</dbReference>
<evidence type="ECO:0000256" key="9">
    <source>
        <dbReference type="ARBA" id="ARBA00022618"/>
    </source>
</evidence>
<dbReference type="PANTHER" id="PTHR21071:SF4">
    <property type="entry name" value="UDP-N-ACETYLENOLPYRUVOYLGLUCOSAMINE REDUCTASE"/>
    <property type="match status" value="1"/>
</dbReference>
<evidence type="ECO:0000256" key="13">
    <source>
        <dbReference type="ARBA" id="ARBA00022960"/>
    </source>
</evidence>
<keyword evidence="9 20" id="KW-0132">Cell division</keyword>
<comment type="similarity">
    <text evidence="5 20">Belongs to the MurB family.</text>
</comment>
<evidence type="ECO:0000313" key="23">
    <source>
        <dbReference type="Proteomes" id="UP000604381"/>
    </source>
</evidence>
<dbReference type="InterPro" id="IPR036635">
    <property type="entry name" value="MurB_C_sf"/>
</dbReference>
<gene>
    <name evidence="20 22" type="primary">murB</name>
    <name evidence="22" type="ORF">ISN26_04050</name>
</gene>
<reference evidence="22" key="1">
    <citation type="submission" date="2020-10" db="EMBL/GenBank/DDBJ databases">
        <title>An improved Amphimedon queenslandica hologenome assembly reveals how three proteobacterial symbionts can extend the metabolic phenotypic of their marine sponge host.</title>
        <authorList>
            <person name="Degnan B."/>
            <person name="Degnan S."/>
            <person name="Xiang X."/>
        </authorList>
    </citation>
    <scope>NUCLEOTIDE SEQUENCE</scope>
    <source>
        <strain evidence="22">AqS2</strain>
    </source>
</reference>
<dbReference type="InterPro" id="IPR016167">
    <property type="entry name" value="FAD-bd_PCMH_sub1"/>
</dbReference>
<keyword evidence="23" id="KW-1185">Reference proteome</keyword>
<evidence type="ECO:0000256" key="6">
    <source>
        <dbReference type="ARBA" id="ARBA00012518"/>
    </source>
</evidence>
<protein>
    <recommendedName>
        <fullName evidence="7 20">UDP-N-acetylenolpyruvoylglucosamine reductase</fullName>
        <ecNumber evidence="6 20">1.3.1.98</ecNumber>
    </recommendedName>
    <alternativeName>
        <fullName evidence="18 20">UDP-N-acetylmuramate dehydrogenase</fullName>
    </alternativeName>
</protein>
<keyword evidence="14 20" id="KW-0573">Peptidoglycan synthesis</keyword>
<accession>A0A930UGH1</accession>
<keyword evidence="10 20" id="KW-0285">Flavoprotein</keyword>
<evidence type="ECO:0000256" key="16">
    <source>
        <dbReference type="ARBA" id="ARBA00023306"/>
    </source>
</evidence>
<dbReference type="GO" id="GO:0071555">
    <property type="term" value="P:cell wall organization"/>
    <property type="evidence" value="ECO:0007669"/>
    <property type="project" value="UniProtKB-KW"/>
</dbReference>
<name>A0A930UGH1_9GAMM</name>
<comment type="caution">
    <text evidence="22">The sequence shown here is derived from an EMBL/GenBank/DDBJ whole genome shotgun (WGS) entry which is preliminary data.</text>
</comment>
<keyword evidence="15 20" id="KW-0560">Oxidoreductase</keyword>
<evidence type="ECO:0000256" key="5">
    <source>
        <dbReference type="ARBA" id="ARBA00010485"/>
    </source>
</evidence>
<organism evidence="22 23">
    <name type="scientific">Candidatus Amphirhobacter heronislandensis</name>
    <dbReference type="NCBI Taxonomy" id="1732024"/>
    <lineage>
        <taxon>Bacteria</taxon>
        <taxon>Pseudomonadati</taxon>
        <taxon>Pseudomonadota</taxon>
        <taxon>Gammaproteobacteria</taxon>
        <taxon>Candidatus Tethybacterales</taxon>
        <taxon>Candidatus Tethybacteraceae</taxon>
        <taxon>Candidatus Amphirhobacter</taxon>
    </lineage>
</organism>
<comment type="catalytic activity">
    <reaction evidence="19 20">
        <text>UDP-N-acetyl-alpha-D-muramate + NADP(+) = UDP-N-acetyl-3-O-(1-carboxyvinyl)-alpha-D-glucosamine + NADPH + H(+)</text>
        <dbReference type="Rhea" id="RHEA:12248"/>
        <dbReference type="ChEBI" id="CHEBI:15378"/>
        <dbReference type="ChEBI" id="CHEBI:57783"/>
        <dbReference type="ChEBI" id="CHEBI:58349"/>
        <dbReference type="ChEBI" id="CHEBI:68483"/>
        <dbReference type="ChEBI" id="CHEBI:70757"/>
        <dbReference type="EC" id="1.3.1.98"/>
    </reaction>
</comment>
<dbReference type="GO" id="GO:0008360">
    <property type="term" value="P:regulation of cell shape"/>
    <property type="evidence" value="ECO:0007669"/>
    <property type="project" value="UniProtKB-KW"/>
</dbReference>
<comment type="function">
    <text evidence="2 20">Cell wall formation.</text>
</comment>
<dbReference type="InterPro" id="IPR036318">
    <property type="entry name" value="FAD-bd_PCMH-like_sf"/>
</dbReference>
<keyword evidence="13 20" id="KW-0133">Cell shape</keyword>
<dbReference type="Pfam" id="PF02873">
    <property type="entry name" value="MurB_C"/>
    <property type="match status" value="1"/>
</dbReference>
<evidence type="ECO:0000259" key="21">
    <source>
        <dbReference type="PROSITE" id="PS51387"/>
    </source>
</evidence>
<evidence type="ECO:0000256" key="11">
    <source>
        <dbReference type="ARBA" id="ARBA00022827"/>
    </source>
</evidence>
<keyword evidence="8 20" id="KW-0963">Cytoplasm</keyword>
<dbReference type="InterPro" id="IPR011601">
    <property type="entry name" value="MurB_C"/>
</dbReference>
<evidence type="ECO:0000256" key="17">
    <source>
        <dbReference type="ARBA" id="ARBA00023316"/>
    </source>
</evidence>
<feature type="domain" description="FAD-binding PCMH-type" evidence="21">
    <location>
        <begin position="27"/>
        <end position="195"/>
    </location>
</feature>
<dbReference type="SUPFAM" id="SSF56176">
    <property type="entry name" value="FAD-binding/transporter-associated domain-like"/>
    <property type="match status" value="1"/>
</dbReference>
<evidence type="ECO:0000256" key="18">
    <source>
        <dbReference type="ARBA" id="ARBA00031026"/>
    </source>
</evidence>